<accession>A0A0P7G9V9</accession>
<dbReference type="EMBL" id="LGUC01000001">
    <property type="protein sequence ID" value="KPN30126.1"/>
    <property type="molecule type" value="Genomic_DNA"/>
</dbReference>
<reference evidence="2" key="1">
    <citation type="submission" date="2013-11" db="EMBL/GenBank/DDBJ databases">
        <authorList>
            <person name="Hoang H.T."/>
            <person name="Killian M.L."/>
            <person name="Madson D.M."/>
            <person name="Arruda P.H.E."/>
            <person name="Sun D."/>
            <person name="Schwartz K.J."/>
            <person name="Yoon K."/>
        </authorList>
    </citation>
    <scope>NUCLEOTIDE SEQUENCE [LARGE SCALE GENOMIC DNA]</scope>
    <source>
        <strain evidence="2">CDK2</strain>
    </source>
</reference>
<dbReference type="AlphaFoldDB" id="A0A0P7G9V9"/>
<dbReference type="Proteomes" id="UP000050535">
    <property type="component" value="Unassembled WGS sequence"/>
</dbReference>
<organism evidence="1 2">
    <name type="scientific">Halolamina pelagica</name>
    <dbReference type="NCBI Taxonomy" id="699431"/>
    <lineage>
        <taxon>Archaea</taxon>
        <taxon>Methanobacteriati</taxon>
        <taxon>Methanobacteriota</taxon>
        <taxon>Stenosarchaea group</taxon>
        <taxon>Halobacteria</taxon>
        <taxon>Halobacteriales</taxon>
        <taxon>Haloferacaceae</taxon>
    </lineage>
</organism>
<keyword evidence="2" id="KW-1185">Reference proteome</keyword>
<evidence type="ECO:0000313" key="1">
    <source>
        <dbReference type="EMBL" id="KPN30126.1"/>
    </source>
</evidence>
<name>A0A0P7G9V9_9EURY</name>
<evidence type="ECO:0000313" key="2">
    <source>
        <dbReference type="Proteomes" id="UP000050535"/>
    </source>
</evidence>
<dbReference type="STRING" id="699431.SY89_00848"/>
<proteinExistence type="predicted"/>
<comment type="caution">
    <text evidence="1">The sequence shown here is derived from an EMBL/GenBank/DDBJ whole genome shotgun (WGS) entry which is preliminary data.</text>
</comment>
<gene>
    <name evidence="1" type="ORF">SY89_00848</name>
</gene>
<protein>
    <submittedName>
        <fullName evidence="1">Uncharacterized protein</fullName>
    </submittedName>
</protein>
<sequence length="80" mass="8144">MASYTVASRSAYPSPTDTVRIGPRFSISSIGVAGPASAANVSSSPDGCSPPGVSIIETNSSPVGFDWVRSSQDIVVTRSP</sequence>